<evidence type="ECO:0000313" key="3">
    <source>
        <dbReference type="Proteomes" id="UP000295264"/>
    </source>
</evidence>
<feature type="non-terminal residue" evidence="2">
    <location>
        <position position="1"/>
    </location>
</feature>
<evidence type="ECO:0000256" key="1">
    <source>
        <dbReference type="SAM" id="MobiDB-lite"/>
    </source>
</evidence>
<name>A0A484GPE0_SOUCH</name>
<feature type="region of interest" description="Disordered" evidence="1">
    <location>
        <begin position="15"/>
        <end position="54"/>
    </location>
</feature>
<sequence>SLVAQWIRLRTPNARGLGSIPGQGTRSHVPAATKIHMPQLRSPRSATKEPACRN</sequence>
<reference evidence="2 3" key="1">
    <citation type="journal article" date="2018" name="Genomics">
        <title>Molecular footprints of inshore aquatic adaptation in Indo-Pacific humpback dolphin (Sousa chinensis).</title>
        <authorList>
            <person name="Ming Y."/>
            <person name="Jian J."/>
            <person name="Yu F."/>
            <person name="Yu X."/>
            <person name="Wang J."/>
            <person name="Liu W."/>
        </authorList>
    </citation>
    <scope>NUCLEOTIDE SEQUENCE [LARGE SCALE GENOMIC DNA]</scope>
    <source>
        <strain evidence="2">MY-2018</strain>
        <tissue evidence="2">Skin</tissue>
    </source>
</reference>
<organism evidence="2 3">
    <name type="scientific">Sousa chinensis</name>
    <name type="common">Indo-pacific humpbacked dolphin</name>
    <name type="synonym">Steno chinensis</name>
    <dbReference type="NCBI Taxonomy" id="103600"/>
    <lineage>
        <taxon>Eukaryota</taxon>
        <taxon>Metazoa</taxon>
        <taxon>Chordata</taxon>
        <taxon>Craniata</taxon>
        <taxon>Vertebrata</taxon>
        <taxon>Euteleostomi</taxon>
        <taxon>Mammalia</taxon>
        <taxon>Eutheria</taxon>
        <taxon>Laurasiatheria</taxon>
        <taxon>Artiodactyla</taxon>
        <taxon>Whippomorpha</taxon>
        <taxon>Cetacea</taxon>
        <taxon>Odontoceti</taxon>
        <taxon>Delphinidae</taxon>
        <taxon>Sousa</taxon>
    </lineage>
</organism>
<comment type="caution">
    <text evidence="2">The sequence shown here is derived from an EMBL/GenBank/DDBJ whole genome shotgun (WGS) entry which is preliminary data.</text>
</comment>
<dbReference type="EMBL" id="QWLN02005675">
    <property type="protein sequence ID" value="TEA37329.1"/>
    <property type="molecule type" value="Genomic_DNA"/>
</dbReference>
<proteinExistence type="predicted"/>
<accession>A0A484GPE0</accession>
<gene>
    <name evidence="2" type="ORF">DBR06_SOUSAS1910012</name>
</gene>
<evidence type="ECO:0000313" key="2">
    <source>
        <dbReference type="EMBL" id="TEA37329.1"/>
    </source>
</evidence>
<keyword evidence="3" id="KW-1185">Reference proteome</keyword>
<dbReference type="Proteomes" id="UP000295264">
    <property type="component" value="Unassembled WGS sequence"/>
</dbReference>
<dbReference type="AlphaFoldDB" id="A0A484GPE0"/>
<protein>
    <submittedName>
        <fullName evidence="2">Uncharacterized protein</fullName>
    </submittedName>
</protein>